<dbReference type="HAMAP" id="MF_00821">
    <property type="entry name" value="SecB"/>
    <property type="match status" value="1"/>
</dbReference>
<dbReference type="GO" id="GO:0015031">
    <property type="term" value="P:protein transport"/>
    <property type="evidence" value="ECO:0007669"/>
    <property type="project" value="UniProtKB-UniRule"/>
</dbReference>
<reference evidence="6 7" key="1">
    <citation type="submission" date="2020-07" db="EMBL/GenBank/DDBJ databases">
        <title>Halieaceae bacterium, F7430, whole genome shotgun sequencing project.</title>
        <authorList>
            <person name="Jiang S."/>
            <person name="Liu Z.W."/>
            <person name="Du Z.J."/>
        </authorList>
    </citation>
    <scope>NUCLEOTIDE SEQUENCE [LARGE SCALE GENOMIC DNA]</scope>
    <source>
        <strain evidence="6 7">F7430</strain>
    </source>
</reference>
<dbReference type="GO" id="GO:0006457">
    <property type="term" value="P:protein folding"/>
    <property type="evidence" value="ECO:0007669"/>
    <property type="project" value="UniProtKB-UniRule"/>
</dbReference>
<dbReference type="PRINTS" id="PR01594">
    <property type="entry name" value="SECBCHAPRONE"/>
</dbReference>
<keyword evidence="5" id="KW-0143">Chaperone</keyword>
<keyword evidence="5" id="KW-0963">Cytoplasm</keyword>
<dbReference type="GO" id="GO:0051262">
    <property type="term" value="P:protein tetramerization"/>
    <property type="evidence" value="ECO:0007669"/>
    <property type="project" value="InterPro"/>
</dbReference>
<dbReference type="SUPFAM" id="SSF54611">
    <property type="entry name" value="SecB-like"/>
    <property type="match status" value="1"/>
</dbReference>
<protein>
    <recommendedName>
        <fullName evidence="5">Protein-export protein SecB</fullName>
    </recommendedName>
</protein>
<keyword evidence="7" id="KW-1185">Reference proteome</keyword>
<accession>A0A7W2TXR9</accession>
<dbReference type="PANTHER" id="PTHR36918:SF1">
    <property type="entry name" value="PROTEIN-EXPORT PROTEIN SECB"/>
    <property type="match status" value="1"/>
</dbReference>
<dbReference type="Pfam" id="PF02556">
    <property type="entry name" value="SecB"/>
    <property type="match status" value="1"/>
</dbReference>
<dbReference type="InterPro" id="IPR035958">
    <property type="entry name" value="SecB-like_sf"/>
</dbReference>
<dbReference type="InterPro" id="IPR003708">
    <property type="entry name" value="SecB"/>
</dbReference>
<comment type="similarity">
    <text evidence="1 5">Belongs to the SecB family.</text>
</comment>
<evidence type="ECO:0000256" key="2">
    <source>
        <dbReference type="ARBA" id="ARBA00022448"/>
    </source>
</evidence>
<dbReference type="Gene3D" id="3.10.420.10">
    <property type="entry name" value="SecB-like"/>
    <property type="match status" value="1"/>
</dbReference>
<dbReference type="NCBIfam" id="TIGR00809">
    <property type="entry name" value="secB"/>
    <property type="match status" value="1"/>
</dbReference>
<dbReference type="RefSeq" id="WP_182174147.1">
    <property type="nucleotide sequence ID" value="NZ_JACFXU010000017.1"/>
</dbReference>
<evidence type="ECO:0000256" key="4">
    <source>
        <dbReference type="ARBA" id="ARBA00023010"/>
    </source>
</evidence>
<keyword evidence="3 5" id="KW-0653">Protein transport</keyword>
<dbReference type="NCBIfam" id="NF004392">
    <property type="entry name" value="PRK05751.1-3"/>
    <property type="match status" value="1"/>
</dbReference>
<dbReference type="Proteomes" id="UP000539350">
    <property type="component" value="Unassembled WGS sequence"/>
</dbReference>
<comment type="function">
    <text evidence="5">One of the proteins required for the normal export of preproteins out of the cell cytoplasm. It is a molecular chaperone that binds to a subset of precursor proteins, maintaining them in a translocation-competent state. It also specifically binds to its receptor SecA.</text>
</comment>
<dbReference type="AlphaFoldDB" id="A0A7W2TXR9"/>
<evidence type="ECO:0000313" key="7">
    <source>
        <dbReference type="Proteomes" id="UP000539350"/>
    </source>
</evidence>
<comment type="subunit">
    <text evidence="5">Homotetramer, a dimer of dimers. One homotetramer interacts with 1 SecA dimer.</text>
</comment>
<dbReference type="NCBIfam" id="NF004393">
    <property type="entry name" value="PRK05751.1-4"/>
    <property type="match status" value="1"/>
</dbReference>
<dbReference type="GO" id="GO:0005737">
    <property type="term" value="C:cytoplasm"/>
    <property type="evidence" value="ECO:0007669"/>
    <property type="project" value="UniProtKB-SubCell"/>
</dbReference>
<organism evidence="6 7">
    <name type="scientific">Sediminihaliea albiluteola</name>
    <dbReference type="NCBI Taxonomy" id="2758564"/>
    <lineage>
        <taxon>Bacteria</taxon>
        <taxon>Pseudomonadati</taxon>
        <taxon>Pseudomonadota</taxon>
        <taxon>Gammaproteobacteria</taxon>
        <taxon>Cellvibrionales</taxon>
        <taxon>Halieaceae</taxon>
        <taxon>Sediminihaliea</taxon>
    </lineage>
</organism>
<evidence type="ECO:0000313" key="6">
    <source>
        <dbReference type="EMBL" id="MBA6413903.1"/>
    </source>
</evidence>
<keyword evidence="2 5" id="KW-0813">Transport</keyword>
<gene>
    <name evidence="5 6" type="primary">secB</name>
    <name evidence="6" type="ORF">H2508_12350</name>
</gene>
<dbReference type="PANTHER" id="PTHR36918">
    <property type="match status" value="1"/>
</dbReference>
<keyword evidence="4 5" id="KW-0811">Translocation</keyword>
<evidence type="ECO:0000256" key="1">
    <source>
        <dbReference type="ARBA" id="ARBA00009990"/>
    </source>
</evidence>
<dbReference type="GO" id="GO:0051082">
    <property type="term" value="F:unfolded protein binding"/>
    <property type="evidence" value="ECO:0007669"/>
    <property type="project" value="InterPro"/>
</dbReference>
<evidence type="ECO:0000256" key="3">
    <source>
        <dbReference type="ARBA" id="ARBA00022927"/>
    </source>
</evidence>
<dbReference type="EMBL" id="JACFXU010000017">
    <property type="protein sequence ID" value="MBA6413903.1"/>
    <property type="molecule type" value="Genomic_DNA"/>
</dbReference>
<comment type="caution">
    <text evidence="6">The sequence shown here is derived from an EMBL/GenBank/DDBJ whole genome shotgun (WGS) entry which is preliminary data.</text>
</comment>
<sequence>MAEEQAAATQQEQPQQQFSMQRIYTKDLSFESPSSPEVFKKQWQPKVNVDLNTKSDKLDDNGNFEVVLTITLTAKIEEDTAFLVEVQQAGIFFITGIEGEDLRRVLGTAAPNILFPYARENIDAVCVKGGFPPVMLAPVNFDALYQQALAQAQAQVQGAGTEGGENATH</sequence>
<evidence type="ECO:0000256" key="5">
    <source>
        <dbReference type="HAMAP-Rule" id="MF_00821"/>
    </source>
</evidence>
<comment type="subcellular location">
    <subcellularLocation>
        <location evidence="5">Cytoplasm</location>
    </subcellularLocation>
</comment>
<name>A0A7W2TXR9_9GAMM</name>
<proteinExistence type="inferred from homology"/>